<gene>
    <name evidence="2" type="ORF">JOB18_047407</name>
</gene>
<dbReference type="EMBL" id="JAGKHQ010000009">
    <property type="protein sequence ID" value="KAG7509547.1"/>
    <property type="molecule type" value="Genomic_DNA"/>
</dbReference>
<keyword evidence="3" id="KW-1185">Reference proteome</keyword>
<reference evidence="2 3" key="1">
    <citation type="journal article" date="2021" name="Sci. Rep.">
        <title>Chromosome anchoring in Senegalese sole (Solea senegalensis) reveals sex-associated markers and genome rearrangements in flatfish.</title>
        <authorList>
            <person name="Guerrero-Cozar I."/>
            <person name="Gomez-Garrido J."/>
            <person name="Berbel C."/>
            <person name="Martinez-Blanch J.F."/>
            <person name="Alioto T."/>
            <person name="Claros M.G."/>
            <person name="Gagnaire P.A."/>
            <person name="Manchado M."/>
        </authorList>
    </citation>
    <scope>NUCLEOTIDE SEQUENCE [LARGE SCALE GENOMIC DNA]</scope>
    <source>
        <strain evidence="2">Sse05_10M</strain>
    </source>
</reference>
<dbReference type="AlphaFoldDB" id="A0AAV6RYP8"/>
<evidence type="ECO:0000256" key="1">
    <source>
        <dbReference type="SAM" id="MobiDB-lite"/>
    </source>
</evidence>
<proteinExistence type="predicted"/>
<feature type="region of interest" description="Disordered" evidence="1">
    <location>
        <begin position="1"/>
        <end position="35"/>
    </location>
</feature>
<protein>
    <submittedName>
        <fullName evidence="2">Uncharacterized protein</fullName>
    </submittedName>
</protein>
<organism evidence="2 3">
    <name type="scientific">Solea senegalensis</name>
    <name type="common">Senegalese sole</name>
    <dbReference type="NCBI Taxonomy" id="28829"/>
    <lineage>
        <taxon>Eukaryota</taxon>
        <taxon>Metazoa</taxon>
        <taxon>Chordata</taxon>
        <taxon>Craniata</taxon>
        <taxon>Vertebrata</taxon>
        <taxon>Euteleostomi</taxon>
        <taxon>Actinopterygii</taxon>
        <taxon>Neopterygii</taxon>
        <taxon>Teleostei</taxon>
        <taxon>Neoteleostei</taxon>
        <taxon>Acanthomorphata</taxon>
        <taxon>Carangaria</taxon>
        <taxon>Pleuronectiformes</taxon>
        <taxon>Pleuronectoidei</taxon>
        <taxon>Soleidae</taxon>
        <taxon>Solea</taxon>
    </lineage>
</organism>
<name>A0AAV6RYP8_SOLSE</name>
<evidence type="ECO:0000313" key="3">
    <source>
        <dbReference type="Proteomes" id="UP000693946"/>
    </source>
</evidence>
<comment type="caution">
    <text evidence="2">The sequence shown here is derived from an EMBL/GenBank/DDBJ whole genome shotgun (WGS) entry which is preliminary data.</text>
</comment>
<dbReference type="Proteomes" id="UP000693946">
    <property type="component" value="Linkage Group LG17"/>
</dbReference>
<sequence length="119" mass="13678">MKVKSQESSRILSDFTATSKTKVDKEGGNGTDESAQCNERNYNSWCVRDKNSGDFRFIELSLRNSVAKVTYEFDSLYALWESIQSQQRVRGQANHGLKLMSHQATMSFFDSKPRLWDLL</sequence>
<feature type="compositionally biased region" description="Polar residues" evidence="1">
    <location>
        <begin position="8"/>
        <end position="20"/>
    </location>
</feature>
<evidence type="ECO:0000313" key="2">
    <source>
        <dbReference type="EMBL" id="KAG7509547.1"/>
    </source>
</evidence>
<accession>A0AAV6RYP8</accession>